<dbReference type="InterPro" id="IPR027291">
    <property type="entry name" value="Glyco_hydro_38_N_sf"/>
</dbReference>
<dbReference type="GO" id="GO:0003844">
    <property type="term" value="F:1,4-alpha-glucan branching enzyme activity"/>
    <property type="evidence" value="ECO:0007669"/>
    <property type="project" value="InterPro"/>
</dbReference>
<dbReference type="GO" id="GO:0005576">
    <property type="term" value="C:extracellular region"/>
    <property type="evidence" value="ECO:0007669"/>
    <property type="project" value="TreeGrafter"/>
</dbReference>
<comment type="similarity">
    <text evidence="1 5">Belongs to the glycosyl hydrolase 57 family.</text>
</comment>
<dbReference type="SUPFAM" id="SSF88713">
    <property type="entry name" value="Glycoside hydrolase/deacetylase"/>
    <property type="match status" value="1"/>
</dbReference>
<dbReference type="Proteomes" id="UP000037175">
    <property type="component" value="Unassembled WGS sequence"/>
</dbReference>
<dbReference type="Pfam" id="PF09210">
    <property type="entry name" value="BE_C"/>
    <property type="match status" value="1"/>
</dbReference>
<evidence type="ECO:0000259" key="7">
    <source>
        <dbReference type="Pfam" id="PF03065"/>
    </source>
</evidence>
<sequence length="944" mass="109195">MPVAKGYLAMVLHAHLPYVRHLEEDTYLEENWFFEALTESYIPLIDVFDGLIRDNVDFRITISLSPPLICMMTDPMLQHRYLKRLHKLIELAEKEVIRTEGQPEYHRVAQMYLEKFKGIRKTYVDKYRMDLVKAFKQLRDSGKVEIITSCATHGYLPLMLTKQAVRAQVKTAVDLFVSVFGTGPRGIWLPECGFNPGVDEILKEFGIKYFFVDTHGLLYATPRPYYGVHAPLYTPAGVAAFGRDVETSRQVWDMQTGYPGDFYYREFYRDVGYDLDIDYIGPYIFQNRIRIDTGIKYYRITGKTNYKEPYQPDIARDKAAEHAGNFMFNREKQIEHLAANMDREPIIVAPYDAELFGHWWYEGPQWLDFLLRKICYDQDTFKTITPWEYLNKYPNNQVAKLPMSSWGHKGFNEVWLDPANDWIYRHLHQAEERMLELANMFPQAGGLYKRALNQAARELLLAQSSDWAFIMKMQTAVDYAVRRTRDHIAKFNRLYWAIKEERLNEEEISALEAQDSIFSNIDYRMYSHHSSKIIPFPLRTRNIFLRHDRIFMLSWEFPPKTVGGLARHVYDLSRALVRHGQEVHVITCHVPGCKDYEVVEGVHVYRLDHIPGEQEDFLRWVFKMNEAMAEKAAQVIKSVGKFDLIHAHDWLVAHAGKTLKHEFNIPLVATVHATEYGRNHGLHNDMQRYINDVEWGLTYEAWKVICCSKYMAAEIAQIFQLPGDKIRIIPNGVDVANITPAIIEPGFRNKYALPEEKIVYFVGRLVPEKGVQVLLEAVPVVLNQYPNAKFIISGKGPYGDHLKWLADQLGVAGKVFFTGFTDDDTRNKLLHAADVAVFPSLYEPFGIVALEAMAAHTPVIVSETGGLGEVIEHEVDGLKFYPGDFRALAHYIVTLLKDEALAKRLDNNAWDKVTKIYNWDIIARDTMEVYHEILRLARATGYIS</sequence>
<name>A0A0L6W556_9FIRM</name>
<feature type="active site" description="Proton donor" evidence="3">
    <location>
        <position position="352"/>
    </location>
</feature>
<dbReference type="Gene3D" id="1.20.1430.10">
    <property type="entry name" value="Families 57/38 glycoside transferase, middle domain"/>
    <property type="match status" value="1"/>
</dbReference>
<feature type="active site" description="Nucleophile" evidence="3">
    <location>
        <position position="191"/>
    </location>
</feature>
<evidence type="ECO:0000259" key="8">
    <source>
        <dbReference type="Pfam" id="PF09210"/>
    </source>
</evidence>
<evidence type="ECO:0000256" key="2">
    <source>
        <dbReference type="ARBA" id="ARBA00023277"/>
    </source>
</evidence>
<organism evidence="10 11">
    <name type="scientific">Thermincola ferriacetica</name>
    <dbReference type="NCBI Taxonomy" id="281456"/>
    <lineage>
        <taxon>Bacteria</taxon>
        <taxon>Bacillati</taxon>
        <taxon>Bacillota</taxon>
        <taxon>Clostridia</taxon>
        <taxon>Eubacteriales</taxon>
        <taxon>Thermincolaceae</taxon>
        <taxon>Thermincola</taxon>
    </lineage>
</organism>
<accession>A0A0L6W556</accession>
<evidence type="ECO:0000313" key="10">
    <source>
        <dbReference type="EMBL" id="KNZ70493.1"/>
    </source>
</evidence>
<protein>
    <recommendedName>
        <fullName evidence="12">Group 1 glycosyl transferase</fullName>
    </recommendedName>
</protein>
<feature type="domain" description="Glycosyltransferase subfamily 4-like N-terminal" evidence="9">
    <location>
        <begin position="562"/>
        <end position="736"/>
    </location>
</feature>
<feature type="binding site" evidence="4">
    <location>
        <position position="260"/>
    </location>
    <ligand>
        <name>substrate</name>
    </ligand>
</feature>
<dbReference type="GO" id="GO:0030979">
    <property type="term" value="P:alpha-glucan biosynthetic process"/>
    <property type="evidence" value="ECO:0007669"/>
    <property type="project" value="InterPro"/>
</dbReference>
<evidence type="ECO:0000256" key="4">
    <source>
        <dbReference type="PIRSR" id="PIRSR640042-2"/>
    </source>
</evidence>
<feature type="binding site" evidence="4">
    <location>
        <position position="243"/>
    </location>
    <ligand>
        <name>substrate</name>
    </ligand>
</feature>
<proteinExistence type="inferred from homology"/>
<feature type="domain" description="1,4-alpha-glucan branching enzyme C-terminal" evidence="8">
    <location>
        <begin position="426"/>
        <end position="526"/>
    </location>
</feature>
<evidence type="ECO:0000313" key="11">
    <source>
        <dbReference type="Proteomes" id="UP000037175"/>
    </source>
</evidence>
<dbReference type="RefSeq" id="WP_052216872.1">
    <property type="nucleotide sequence ID" value="NZ_LGTE01000003.1"/>
</dbReference>
<dbReference type="Gene3D" id="3.20.110.10">
    <property type="entry name" value="Glycoside hydrolase 38, N terminal domain"/>
    <property type="match status" value="1"/>
</dbReference>
<keyword evidence="11" id="KW-1185">Reference proteome</keyword>
<dbReference type="SUPFAM" id="SSF88688">
    <property type="entry name" value="Families 57/38 glycoside transferase middle domain"/>
    <property type="match status" value="1"/>
</dbReference>
<comment type="caution">
    <text evidence="10">The sequence shown here is derived from an EMBL/GenBank/DDBJ whole genome shotgun (WGS) entry which is preliminary data.</text>
</comment>
<evidence type="ECO:0000256" key="5">
    <source>
        <dbReference type="RuleBase" id="RU361196"/>
    </source>
</evidence>
<dbReference type="InterPro" id="IPR004300">
    <property type="entry name" value="Glyco_hydro_57_N"/>
</dbReference>
<evidence type="ECO:0000259" key="9">
    <source>
        <dbReference type="Pfam" id="PF13439"/>
    </source>
</evidence>
<dbReference type="CDD" id="cd10792">
    <property type="entry name" value="GH57N_AmyC_like"/>
    <property type="match status" value="1"/>
</dbReference>
<evidence type="ECO:0000256" key="1">
    <source>
        <dbReference type="ARBA" id="ARBA00006821"/>
    </source>
</evidence>
<evidence type="ECO:0008006" key="12">
    <source>
        <dbReference type="Google" id="ProtNLM"/>
    </source>
</evidence>
<feature type="domain" description="Glycosyl transferase family 1" evidence="6">
    <location>
        <begin position="748"/>
        <end position="909"/>
    </location>
</feature>
<dbReference type="InterPro" id="IPR037090">
    <property type="entry name" value="57_glycoside_trans_central"/>
</dbReference>
<dbReference type="InterPro" id="IPR028995">
    <property type="entry name" value="Glyco_hydro_57/38_cen_sf"/>
</dbReference>
<keyword evidence="2 5" id="KW-0119">Carbohydrate metabolism</keyword>
<dbReference type="InterPro" id="IPR011330">
    <property type="entry name" value="Glyco_hydro/deAcase_b/a-brl"/>
</dbReference>
<dbReference type="AlphaFoldDB" id="A0A0L6W556"/>
<gene>
    <name evidence="10" type="ORF">Tfer_0675</name>
</gene>
<dbReference type="Pfam" id="PF00534">
    <property type="entry name" value="Glycos_transf_1"/>
    <property type="match status" value="1"/>
</dbReference>
<dbReference type="InterPro" id="IPR001296">
    <property type="entry name" value="Glyco_trans_1"/>
</dbReference>
<dbReference type="PATRIC" id="fig|281456.6.peg.715"/>
<dbReference type="Pfam" id="PF03065">
    <property type="entry name" value="Glyco_hydro_57"/>
    <property type="match status" value="1"/>
</dbReference>
<feature type="binding site" evidence="4">
    <location>
        <position position="466"/>
    </location>
    <ligand>
        <name>substrate</name>
    </ligand>
</feature>
<dbReference type="Pfam" id="PF13439">
    <property type="entry name" value="Glyco_transf_4"/>
    <property type="match status" value="1"/>
</dbReference>
<dbReference type="CDD" id="cd03801">
    <property type="entry name" value="GT4_PimA-like"/>
    <property type="match status" value="1"/>
</dbReference>
<dbReference type="PANTHER" id="PTHR41695:SF1">
    <property type="entry name" value="1,4-ALPHA-GLUCAN BRANCHING ENZYME TK1436"/>
    <property type="match status" value="1"/>
</dbReference>
<dbReference type="SUPFAM" id="SSF53756">
    <property type="entry name" value="UDP-Glycosyltransferase/glycogen phosphorylase"/>
    <property type="match status" value="1"/>
</dbReference>
<feature type="binding site" evidence="4">
    <location>
        <position position="406"/>
    </location>
    <ligand>
        <name>substrate</name>
    </ligand>
</feature>
<dbReference type="PANTHER" id="PTHR41695">
    <property type="entry name" value="1,4-ALPHA-GLUCAN BRANCHING ENZYME RV3031-RELATED"/>
    <property type="match status" value="1"/>
</dbReference>
<dbReference type="InterPro" id="IPR040042">
    <property type="entry name" value="Branching_enz_MT3115-like"/>
</dbReference>
<reference evidence="11" key="1">
    <citation type="submission" date="2015-07" db="EMBL/GenBank/DDBJ databases">
        <title>Complete Genome of Thermincola ferriacetica strain Z-0001T.</title>
        <authorList>
            <person name="Lusk B."/>
            <person name="Badalamenti J.P."/>
            <person name="Parameswaran P."/>
            <person name="Bond D.R."/>
            <person name="Torres C.I."/>
        </authorList>
    </citation>
    <scope>NUCLEOTIDE SEQUENCE [LARGE SCALE GENOMIC DNA]</scope>
    <source>
        <strain evidence="11">Z-0001</strain>
    </source>
</reference>
<dbReference type="Gene3D" id="3.40.50.2000">
    <property type="entry name" value="Glycogen Phosphorylase B"/>
    <property type="match status" value="2"/>
</dbReference>
<dbReference type="InterPro" id="IPR028098">
    <property type="entry name" value="Glyco_trans_4-like_N"/>
</dbReference>
<evidence type="ECO:0000256" key="3">
    <source>
        <dbReference type="PIRSR" id="PIRSR640042-1"/>
    </source>
</evidence>
<dbReference type="EMBL" id="LGTE01000003">
    <property type="protein sequence ID" value="KNZ70493.1"/>
    <property type="molecule type" value="Genomic_DNA"/>
</dbReference>
<dbReference type="InterPro" id="IPR015293">
    <property type="entry name" value="BE_C"/>
</dbReference>
<evidence type="ECO:0000259" key="6">
    <source>
        <dbReference type="Pfam" id="PF00534"/>
    </source>
</evidence>
<feature type="domain" description="Glycoside hydrolase family 57 N-terminal" evidence="7">
    <location>
        <begin position="9"/>
        <end position="402"/>
    </location>
</feature>